<accession>A0AAD7EGI8</accession>
<dbReference type="Proteomes" id="UP001218218">
    <property type="component" value="Unassembled WGS sequence"/>
</dbReference>
<comment type="caution">
    <text evidence="1">The sequence shown here is derived from an EMBL/GenBank/DDBJ whole genome shotgun (WGS) entry which is preliminary data.</text>
</comment>
<proteinExistence type="predicted"/>
<feature type="non-terminal residue" evidence="1">
    <location>
        <position position="252"/>
    </location>
</feature>
<keyword evidence="2" id="KW-1185">Reference proteome</keyword>
<dbReference type="AlphaFoldDB" id="A0AAD7EGI8"/>
<sequence>TDFKTWLTNEQRRNTIELQLVHTVTGLPQFSCKHCFVCSRHGTGGVKVIEKKLPERARKIPSKLTSCQCSLVVKQYPNTTKLLGKYHDEHNHPLNATNLPFTWIQKETREFIAGRLHDRMSADAVVCTPVNQLFWNTANSVLKLDLVHSGAYKDHEQFNDASDDDNGDDSAGRMPLRTQLIQLRDIRQIEKAIKAEDRGHLLEFKSKADPPPALSNLAGDVFMLMFQTGWQCCMFRKFGNRILCIDATHNTT</sequence>
<feature type="non-terminal residue" evidence="1">
    <location>
        <position position="1"/>
    </location>
</feature>
<dbReference type="EMBL" id="JARIHO010000048">
    <property type="protein sequence ID" value="KAJ7322987.1"/>
    <property type="molecule type" value="Genomic_DNA"/>
</dbReference>
<reference evidence="1" key="1">
    <citation type="submission" date="2023-03" db="EMBL/GenBank/DDBJ databases">
        <title>Massive genome expansion in bonnet fungi (Mycena s.s.) driven by repeated elements and novel gene families across ecological guilds.</title>
        <authorList>
            <consortium name="Lawrence Berkeley National Laboratory"/>
            <person name="Harder C.B."/>
            <person name="Miyauchi S."/>
            <person name="Viragh M."/>
            <person name="Kuo A."/>
            <person name="Thoen E."/>
            <person name="Andreopoulos B."/>
            <person name="Lu D."/>
            <person name="Skrede I."/>
            <person name="Drula E."/>
            <person name="Henrissat B."/>
            <person name="Morin E."/>
            <person name="Kohler A."/>
            <person name="Barry K."/>
            <person name="LaButti K."/>
            <person name="Morin E."/>
            <person name="Salamov A."/>
            <person name="Lipzen A."/>
            <person name="Mereny Z."/>
            <person name="Hegedus B."/>
            <person name="Baldrian P."/>
            <person name="Stursova M."/>
            <person name="Weitz H."/>
            <person name="Taylor A."/>
            <person name="Grigoriev I.V."/>
            <person name="Nagy L.G."/>
            <person name="Martin F."/>
            <person name="Kauserud H."/>
        </authorList>
    </citation>
    <scope>NUCLEOTIDE SEQUENCE</scope>
    <source>
        <strain evidence="1">CBHHK002</strain>
    </source>
</reference>
<gene>
    <name evidence="1" type="ORF">DFH08DRAFT_638457</name>
</gene>
<evidence type="ECO:0000313" key="2">
    <source>
        <dbReference type="Proteomes" id="UP001218218"/>
    </source>
</evidence>
<organism evidence="1 2">
    <name type="scientific">Mycena albidolilacea</name>
    <dbReference type="NCBI Taxonomy" id="1033008"/>
    <lineage>
        <taxon>Eukaryota</taxon>
        <taxon>Fungi</taxon>
        <taxon>Dikarya</taxon>
        <taxon>Basidiomycota</taxon>
        <taxon>Agaricomycotina</taxon>
        <taxon>Agaricomycetes</taxon>
        <taxon>Agaricomycetidae</taxon>
        <taxon>Agaricales</taxon>
        <taxon>Marasmiineae</taxon>
        <taxon>Mycenaceae</taxon>
        <taxon>Mycena</taxon>
    </lineage>
</organism>
<name>A0AAD7EGI8_9AGAR</name>
<evidence type="ECO:0000313" key="1">
    <source>
        <dbReference type="EMBL" id="KAJ7322987.1"/>
    </source>
</evidence>
<protein>
    <submittedName>
        <fullName evidence="1">Uncharacterized protein</fullName>
    </submittedName>
</protein>